<dbReference type="SMART" id="SM00304">
    <property type="entry name" value="HAMP"/>
    <property type="match status" value="1"/>
</dbReference>
<dbReference type="Gene3D" id="3.30.565.10">
    <property type="entry name" value="Histidine kinase-like ATPase, C-terminal domain"/>
    <property type="match status" value="1"/>
</dbReference>
<comment type="subcellular location">
    <subcellularLocation>
        <location evidence="1">Cell membrane</location>
        <topology evidence="1">Multi-pass membrane protein</topology>
    </subcellularLocation>
</comment>
<dbReference type="OrthoDB" id="2641683at2"/>
<dbReference type="Proteomes" id="UP000426246">
    <property type="component" value="Chromosome"/>
</dbReference>
<sequence length="590" mass="66707">MFKLFSKLNLSKKLIIFFIFLIVLPILLVDWFVSVKVANLTEDQIGNTILQLAKTSHLTLDHIITSVDSSAEKLMVTQEAQQMFDDSNLSAYDRLQKFLALDKLTTTYSTNSLNFSIFIPALSESYPFAPTSDVQDTGVFYSADSANMDWFLDAVKAKGSGIIRTINQLGNNPMHIKTSGYIRKMSNTLGGNSNIGVLVVSGLDVLLQKELTPLNLPKDGVIIFMNNNNVILSNTSNLEIGSTLTLPPKLKSSHDGVYKEDEDGHPWLYAFHTSPSSATKILFKIPVNSIIGEHVAVRELVNYLMLAYFLILIVISIYFSRYILSPLSKLARLTRSFEPGRSIAVELQLDRKDEIGLLNNAFIEMTKRLNQTINDKYVLEIKQKEAELSLLHTQINPHLLYNTLESIYWRTMIEGKSESAEMIHDLSLLMRIGLSRGKILIPISEELKHLEAYIRLQSKRYDYSFALNWDIDEETKLFLIPKVVLQPLVENAIIHGIRNMEQDGELWISIKMLANKICIKIEDNGYKSTDISRLNLVLEGVVPYEGFGIKNVNKRIQLHFGTNYGLSYEIRDGGGVRAIINIPPILEEIQ</sequence>
<keyword evidence="6" id="KW-0812">Transmembrane</keyword>
<feature type="domain" description="HAMP" evidence="7">
    <location>
        <begin position="321"/>
        <end position="374"/>
    </location>
</feature>
<keyword evidence="5 6" id="KW-0472">Membrane</keyword>
<evidence type="ECO:0000256" key="2">
    <source>
        <dbReference type="ARBA" id="ARBA00022475"/>
    </source>
</evidence>
<evidence type="ECO:0000256" key="6">
    <source>
        <dbReference type="SAM" id="Phobius"/>
    </source>
</evidence>
<dbReference type="InterPro" id="IPR010559">
    <property type="entry name" value="Sig_transdc_His_kin_internal"/>
</dbReference>
<reference evidence="9" key="1">
    <citation type="submission" date="2018-11" db="EMBL/GenBank/DDBJ databases">
        <title>Complete genome sequence of Paenibacillus sp. ML311-T8.</title>
        <authorList>
            <person name="Nam Y.-D."/>
            <person name="Kang J."/>
            <person name="Chung W.-H."/>
            <person name="Park Y.S."/>
        </authorList>
    </citation>
    <scope>NUCLEOTIDE SEQUENCE [LARGE SCALE GENOMIC DNA]</scope>
    <source>
        <strain evidence="9">ML311-T8</strain>
    </source>
</reference>
<dbReference type="Pfam" id="PF06580">
    <property type="entry name" value="His_kinase"/>
    <property type="match status" value="1"/>
</dbReference>
<evidence type="ECO:0000256" key="4">
    <source>
        <dbReference type="ARBA" id="ARBA00022679"/>
    </source>
</evidence>
<feature type="transmembrane region" description="Helical" evidence="6">
    <location>
        <begin position="14"/>
        <end position="33"/>
    </location>
</feature>
<dbReference type="SUPFAM" id="SSF55874">
    <property type="entry name" value="ATPase domain of HSP90 chaperone/DNA topoisomerase II/histidine kinase"/>
    <property type="match status" value="1"/>
</dbReference>
<keyword evidence="3" id="KW-0597">Phosphoprotein</keyword>
<dbReference type="PANTHER" id="PTHR34220:SF7">
    <property type="entry name" value="SENSOR HISTIDINE KINASE YPDA"/>
    <property type="match status" value="1"/>
</dbReference>
<dbReference type="SUPFAM" id="SSF158472">
    <property type="entry name" value="HAMP domain-like"/>
    <property type="match status" value="1"/>
</dbReference>
<keyword evidence="2" id="KW-1003">Cell membrane</keyword>
<dbReference type="PANTHER" id="PTHR34220">
    <property type="entry name" value="SENSOR HISTIDINE KINASE YPDA"/>
    <property type="match status" value="1"/>
</dbReference>
<dbReference type="CDD" id="cd06225">
    <property type="entry name" value="HAMP"/>
    <property type="match status" value="1"/>
</dbReference>
<dbReference type="GO" id="GO:0005886">
    <property type="term" value="C:plasma membrane"/>
    <property type="evidence" value="ECO:0007669"/>
    <property type="project" value="UniProtKB-SubCell"/>
</dbReference>
<dbReference type="Gene3D" id="6.10.340.10">
    <property type="match status" value="1"/>
</dbReference>
<evidence type="ECO:0000259" key="7">
    <source>
        <dbReference type="PROSITE" id="PS50885"/>
    </source>
</evidence>
<evidence type="ECO:0000313" key="8">
    <source>
        <dbReference type="EMBL" id="QGQ94385.1"/>
    </source>
</evidence>
<protein>
    <submittedName>
        <fullName evidence="8">HAMP domain-containing protein</fullName>
    </submittedName>
</protein>
<evidence type="ECO:0000256" key="1">
    <source>
        <dbReference type="ARBA" id="ARBA00004651"/>
    </source>
</evidence>
<dbReference type="InterPro" id="IPR003660">
    <property type="entry name" value="HAMP_dom"/>
</dbReference>
<proteinExistence type="predicted"/>
<keyword evidence="6" id="KW-1133">Transmembrane helix</keyword>
<dbReference type="PROSITE" id="PS50885">
    <property type="entry name" value="HAMP"/>
    <property type="match status" value="1"/>
</dbReference>
<dbReference type="AlphaFoldDB" id="A0A6B8RFN0"/>
<dbReference type="Pfam" id="PF00672">
    <property type="entry name" value="HAMP"/>
    <property type="match status" value="1"/>
</dbReference>
<keyword evidence="9" id="KW-1185">Reference proteome</keyword>
<dbReference type="EMBL" id="CP034235">
    <property type="protein sequence ID" value="QGQ94385.1"/>
    <property type="molecule type" value="Genomic_DNA"/>
</dbReference>
<evidence type="ECO:0000256" key="3">
    <source>
        <dbReference type="ARBA" id="ARBA00022553"/>
    </source>
</evidence>
<feature type="transmembrane region" description="Helical" evidence="6">
    <location>
        <begin position="303"/>
        <end position="324"/>
    </location>
</feature>
<name>A0A6B8RFN0_9BACL</name>
<organism evidence="8 9">
    <name type="scientific">Paenibacillus psychroresistens</name>
    <dbReference type="NCBI Taxonomy" id="1778678"/>
    <lineage>
        <taxon>Bacteria</taxon>
        <taxon>Bacillati</taxon>
        <taxon>Bacillota</taxon>
        <taxon>Bacilli</taxon>
        <taxon>Bacillales</taxon>
        <taxon>Paenibacillaceae</taxon>
        <taxon>Paenibacillus</taxon>
    </lineage>
</organism>
<dbReference type="InterPro" id="IPR036890">
    <property type="entry name" value="HATPase_C_sf"/>
</dbReference>
<keyword evidence="4" id="KW-0808">Transferase</keyword>
<evidence type="ECO:0000256" key="5">
    <source>
        <dbReference type="ARBA" id="ARBA00023136"/>
    </source>
</evidence>
<dbReference type="InterPro" id="IPR050640">
    <property type="entry name" value="Bact_2-comp_sensor_kinase"/>
</dbReference>
<accession>A0A6B8RFN0</accession>
<dbReference type="GO" id="GO:0000155">
    <property type="term" value="F:phosphorelay sensor kinase activity"/>
    <property type="evidence" value="ECO:0007669"/>
    <property type="project" value="InterPro"/>
</dbReference>
<evidence type="ECO:0000313" key="9">
    <source>
        <dbReference type="Proteomes" id="UP000426246"/>
    </source>
</evidence>
<gene>
    <name evidence="8" type="ORF">EHS13_05420</name>
</gene>
<dbReference type="KEGG" id="ppsc:EHS13_05420"/>